<proteinExistence type="predicted"/>
<dbReference type="EMBL" id="BK015935">
    <property type="protein sequence ID" value="DAF86040.1"/>
    <property type="molecule type" value="Genomic_DNA"/>
</dbReference>
<evidence type="ECO:0000313" key="1">
    <source>
        <dbReference type="EMBL" id="DAF86040.1"/>
    </source>
</evidence>
<protein>
    <submittedName>
        <fullName evidence="1">Uncharacterized protein</fullName>
    </submittedName>
</protein>
<sequence length="224" mass="25830">MVTKHIFVFPDAVNRQSSDETIRLDIHGDKLHFFHEKQEVVVDTAVLRNGSSTVILSNGMTDNTYALYNFREILQALDMTPSEFFTTLAQRCFLQIDKSGEALFMKAFLLHGMNELPSRTDDFSGCSHYTMDYIHELDWKYSWTIKNVQGTLKDGWLTLTFETVISDFWKEPVYISYGGQTVLCRKGWNVMKFRYNPTENAYLGAANCRYKGRAIDVKRLIGGM</sequence>
<accession>A0A8S5TV32</accession>
<name>A0A8S5TV32_9CAUD</name>
<reference evidence="1" key="1">
    <citation type="journal article" date="2021" name="Proc. Natl. Acad. Sci. U.S.A.">
        <title>A Catalog of Tens of Thousands of Viruses from Human Metagenomes Reveals Hidden Associations with Chronic Diseases.</title>
        <authorList>
            <person name="Tisza M.J."/>
            <person name="Buck C.B."/>
        </authorList>
    </citation>
    <scope>NUCLEOTIDE SEQUENCE</scope>
    <source>
        <strain evidence="1">Ctr0c13</strain>
    </source>
</reference>
<organism evidence="1">
    <name type="scientific">Siphoviridae sp. ctr0c13</name>
    <dbReference type="NCBI Taxonomy" id="2825683"/>
    <lineage>
        <taxon>Viruses</taxon>
        <taxon>Duplodnaviria</taxon>
        <taxon>Heunggongvirae</taxon>
        <taxon>Uroviricota</taxon>
        <taxon>Caudoviricetes</taxon>
    </lineage>
</organism>